<dbReference type="AlphaFoldDB" id="A0A836C7S5"/>
<evidence type="ECO:0000313" key="3">
    <source>
        <dbReference type="Proteomes" id="UP000664859"/>
    </source>
</evidence>
<comment type="caution">
    <text evidence="2">The sequence shown here is derived from an EMBL/GenBank/DDBJ whole genome shotgun (WGS) entry which is preliminary data.</text>
</comment>
<name>A0A836C7S5_9STRA</name>
<sequence length="366" mass="38716">MRPQLHQLQACFARVQVPRQLYHGGAVRMRSAGRATVPRNGLCTSDTAAAEAATTWASSELGVRLTVLSDDRGLFILQPVTGEPPLPRDVAIALHARFAPLKWLAQVRSAELADCTVSLAAARVLHAEHGRGCRGTVSSKAALAFNARAGSVCSEGASCPAAAQLADCTVSLAAAQALHAEHGRGCSGTVTSKAMAAVPRPRGLKNTKRSSAAARERSRIMGLARRGVARTESPAAHTAAPWAALLNSALRCTSCGKPPWECGSRKSDRPVPLRLIETPSGLKVRLTRCRDQGVESKRCTGHYDIVMEHVTEESLRELPQNVRELLMSGDACCETPSAESARRLRLKKARSRAGHGADGYGSGGGG</sequence>
<gene>
    <name evidence="2" type="ORF">JKP88DRAFT_351597</name>
</gene>
<dbReference type="EMBL" id="JAFCMP010000552">
    <property type="protein sequence ID" value="KAG5175242.1"/>
    <property type="molecule type" value="Genomic_DNA"/>
</dbReference>
<organism evidence="2 3">
    <name type="scientific">Tribonema minus</name>
    <dbReference type="NCBI Taxonomy" id="303371"/>
    <lineage>
        <taxon>Eukaryota</taxon>
        <taxon>Sar</taxon>
        <taxon>Stramenopiles</taxon>
        <taxon>Ochrophyta</taxon>
        <taxon>PX clade</taxon>
        <taxon>Xanthophyceae</taxon>
        <taxon>Tribonematales</taxon>
        <taxon>Tribonemataceae</taxon>
        <taxon>Tribonema</taxon>
    </lineage>
</organism>
<accession>A0A836C7S5</accession>
<protein>
    <submittedName>
        <fullName evidence="2">Uncharacterized protein</fullName>
    </submittedName>
</protein>
<evidence type="ECO:0000313" key="2">
    <source>
        <dbReference type="EMBL" id="KAG5175242.1"/>
    </source>
</evidence>
<feature type="region of interest" description="Disordered" evidence="1">
    <location>
        <begin position="346"/>
        <end position="366"/>
    </location>
</feature>
<proteinExistence type="predicted"/>
<feature type="compositionally biased region" description="Gly residues" evidence="1">
    <location>
        <begin position="356"/>
        <end position="366"/>
    </location>
</feature>
<dbReference type="Proteomes" id="UP000664859">
    <property type="component" value="Unassembled WGS sequence"/>
</dbReference>
<keyword evidence="3" id="KW-1185">Reference proteome</keyword>
<evidence type="ECO:0000256" key="1">
    <source>
        <dbReference type="SAM" id="MobiDB-lite"/>
    </source>
</evidence>
<reference evidence="2" key="1">
    <citation type="submission" date="2021-02" db="EMBL/GenBank/DDBJ databases">
        <title>First Annotated Genome of the Yellow-green Alga Tribonema minus.</title>
        <authorList>
            <person name="Mahan K.M."/>
        </authorList>
    </citation>
    <scope>NUCLEOTIDE SEQUENCE</scope>
    <source>
        <strain evidence="2">UTEX B ZZ1240</strain>
    </source>
</reference>